<keyword evidence="6" id="KW-0418">Kinase</keyword>
<name>A0A9P8QKK3_9HYPO</name>
<protein>
    <submittedName>
        <fullName evidence="6">Histidine kinase class I</fullName>
    </submittedName>
</protein>
<feature type="domain" description="Histidine kinase" evidence="4">
    <location>
        <begin position="654"/>
        <end position="943"/>
    </location>
</feature>
<dbReference type="Gene3D" id="3.30.565.10">
    <property type="entry name" value="Histidine kinase-like ATPase, C-terminal domain"/>
    <property type="match status" value="1"/>
</dbReference>
<dbReference type="CDD" id="cd00082">
    <property type="entry name" value="HisKA"/>
    <property type="match status" value="1"/>
</dbReference>
<gene>
    <name evidence="6" type="ORF">Trco_003418</name>
</gene>
<dbReference type="GO" id="GO:0000155">
    <property type="term" value="F:phosphorelay sensor kinase activity"/>
    <property type="evidence" value="ECO:0007669"/>
    <property type="project" value="InterPro"/>
</dbReference>
<dbReference type="SMART" id="SM00387">
    <property type="entry name" value="HATPase_c"/>
    <property type="match status" value="1"/>
</dbReference>
<dbReference type="InterPro" id="IPR005467">
    <property type="entry name" value="His_kinase_dom"/>
</dbReference>
<dbReference type="Pfam" id="PF00072">
    <property type="entry name" value="Response_reg"/>
    <property type="match status" value="1"/>
</dbReference>
<feature type="region of interest" description="Disordered" evidence="3">
    <location>
        <begin position="287"/>
        <end position="349"/>
    </location>
</feature>
<sequence length="1309" mass="144270">MDGRPMPPYRAVSEATRQRETFKYDPTLLSTAKVNARGVALPSSELTPSQDLVLTALAQLAVFQTGTERAFISLFDVEYQYFVAEATRTLLTSPDDADLGLWMCGTAIPRSHSTCEFALLESDRVERERKVAALLEQDPTQFEHCDNDGDATQLPVLVVPDLTTDPRFKSRPYCRPGGGHHFYASVPIRTQRGINIGVLCVVSPEPNRRWTDFYANLMRRLSMAIMDHLEANFSKVAYQRSERMIRGLGFFVEGKATESSWASVAGRETFTESPDALFLARQGLMGDSNESPVEQPVSEATAHSTPNSERSLSPDGERLDPNRKKDRPPGKPAAETKWADTFVPGPNPMMDTFSEAANIIRESLETDGCLFLDALSGSFGEYDDRSGESSRKSRASAHPSSRDDESSSGDDDDDDDDDDDGDDDDDDDDGDDGDDSGSDGNGDEGAGPQPGDVDAAANGHGAEPEANRWPACQVLGYSTTESRRIKFEEGLLRRINMPQKFLAKLLQRYPKGHIFNFGVNGELQSSDSSDDDGWLTDLAQDPISPLQPEPPQQPRDDDASQPKRQRRPWARHNEGRVIQEVFPRARSVAFVPVWDPRKQRWCAGGFVYTLTPTRIFTVGGELNFLRAVSILAIAETLRLKTFAANQAKSDALSSLSHELRSPLHGAVLGIELLRDTELTVFQGNIAHTIEICCRTLVDTVDHLLDYSKVNRFIQTRRKGGQASEPRGLRPGTARTVEEGMLSLYKHIRLDGIVEEVMDGVYAGFNFMHMALQLAKHKGSAHSSDWTAMRRLDAMQAMEELGSNGQIALGEVTVFLEIDPACNWRFYTQPGAIRRIVMNLLGNSLKYTQKGSIKVRLTQSKPKRKSSADAVVNIAVSDTGKGIGEDYLRNDLYKPFSQEDHLAPGTGLGLSFVKQITSQLRGRVSVDSRVGVGTIVRVSLPLMQTLTPPDGAPLLAENEGDFDKHVADAAGLRVRLMGFDAGRRPRRRMLDGSVAEMLTETERICRDWLRLDIVTDADAGERPPDCVIWVEDTLANSPLENLMHGPPCVVLCKNTLVAYKSAAQFERVKAHRIFEFVAQPLAPRKVAKAVAMAFKRGNEMKSMPLSPISPRQEFLPVVPDILSGVKTQLPAPTPRLQALQNLLAAESSDKAEGPAGEPRPEAASEAAAAPEFLLVEDNSINLDILSIYMKKLGRPYHTATNGAEALSAYKTNPNHCKYIFMDVSMPIMDGFEATRRIRAYERENQIKPAIIFALTGLASESAQQEAFGSGVDLFLTKPVKLKELGMILRSRGLLPEENLVVVTKNGTHLA</sequence>
<feature type="compositionally biased region" description="Polar residues" evidence="3">
    <location>
        <begin position="301"/>
        <end position="311"/>
    </location>
</feature>
<feature type="compositionally biased region" description="Basic and acidic residues" evidence="3">
    <location>
        <begin position="315"/>
        <end position="329"/>
    </location>
</feature>
<feature type="domain" description="Response regulatory" evidence="5">
    <location>
        <begin position="1170"/>
        <end position="1291"/>
    </location>
</feature>
<dbReference type="InterPro" id="IPR001789">
    <property type="entry name" value="Sig_transdc_resp-reg_receiver"/>
</dbReference>
<dbReference type="InterPro" id="IPR003594">
    <property type="entry name" value="HATPase_dom"/>
</dbReference>
<dbReference type="PROSITE" id="PS50110">
    <property type="entry name" value="RESPONSE_REGULATORY"/>
    <property type="match status" value="1"/>
</dbReference>
<evidence type="ECO:0000313" key="7">
    <source>
        <dbReference type="Proteomes" id="UP000827724"/>
    </source>
</evidence>
<organism evidence="6 7">
    <name type="scientific">Trichoderma cornu-damae</name>
    <dbReference type="NCBI Taxonomy" id="654480"/>
    <lineage>
        <taxon>Eukaryota</taxon>
        <taxon>Fungi</taxon>
        <taxon>Dikarya</taxon>
        <taxon>Ascomycota</taxon>
        <taxon>Pezizomycotina</taxon>
        <taxon>Sordariomycetes</taxon>
        <taxon>Hypocreomycetidae</taxon>
        <taxon>Hypocreales</taxon>
        <taxon>Hypocreaceae</taxon>
        <taxon>Trichoderma</taxon>
    </lineage>
</organism>
<dbReference type="PRINTS" id="PR00344">
    <property type="entry name" value="BCTRLSENSOR"/>
</dbReference>
<dbReference type="Gene3D" id="3.30.450.40">
    <property type="match status" value="1"/>
</dbReference>
<dbReference type="Gene3D" id="3.40.50.2300">
    <property type="match status" value="1"/>
</dbReference>
<dbReference type="SUPFAM" id="SSF55874">
    <property type="entry name" value="ATPase domain of HSP90 chaperone/DNA topoisomerase II/histidine kinase"/>
    <property type="match status" value="1"/>
</dbReference>
<evidence type="ECO:0000256" key="2">
    <source>
        <dbReference type="PROSITE-ProRule" id="PRU00169"/>
    </source>
</evidence>
<feature type="compositionally biased region" description="Basic and acidic residues" evidence="3">
    <location>
        <begin position="382"/>
        <end position="391"/>
    </location>
</feature>
<keyword evidence="1 2" id="KW-0597">Phosphoprotein</keyword>
<dbReference type="Proteomes" id="UP000827724">
    <property type="component" value="Unassembled WGS sequence"/>
</dbReference>
<evidence type="ECO:0000313" key="6">
    <source>
        <dbReference type="EMBL" id="KAH6607105.1"/>
    </source>
</evidence>
<dbReference type="Pfam" id="PF02518">
    <property type="entry name" value="HATPase_c"/>
    <property type="match status" value="1"/>
</dbReference>
<dbReference type="PANTHER" id="PTHR43719:SF69">
    <property type="entry name" value="HISTIDINE KINASE G7"/>
    <property type="match status" value="1"/>
</dbReference>
<dbReference type="InterPro" id="IPR004358">
    <property type="entry name" value="Sig_transdc_His_kin-like_C"/>
</dbReference>
<dbReference type="Pfam" id="PF00512">
    <property type="entry name" value="HisKA"/>
    <property type="match status" value="1"/>
</dbReference>
<dbReference type="OrthoDB" id="303614at2759"/>
<feature type="region of interest" description="Disordered" evidence="3">
    <location>
        <begin position="380"/>
        <end position="467"/>
    </location>
</feature>
<dbReference type="SMART" id="SM00448">
    <property type="entry name" value="REC"/>
    <property type="match status" value="1"/>
</dbReference>
<evidence type="ECO:0000259" key="4">
    <source>
        <dbReference type="PROSITE" id="PS50109"/>
    </source>
</evidence>
<dbReference type="EMBL" id="JAIWOZ010000003">
    <property type="protein sequence ID" value="KAH6607105.1"/>
    <property type="molecule type" value="Genomic_DNA"/>
</dbReference>
<accession>A0A9P8QKK3</accession>
<dbReference type="SMART" id="SM00388">
    <property type="entry name" value="HisKA"/>
    <property type="match status" value="1"/>
</dbReference>
<dbReference type="InterPro" id="IPR050956">
    <property type="entry name" value="2C_system_His_kinase"/>
</dbReference>
<dbReference type="InterPro" id="IPR036890">
    <property type="entry name" value="HATPase_C_sf"/>
</dbReference>
<evidence type="ECO:0000256" key="3">
    <source>
        <dbReference type="SAM" id="MobiDB-lite"/>
    </source>
</evidence>
<dbReference type="PANTHER" id="PTHR43719">
    <property type="entry name" value="TWO-COMPONENT HISTIDINE KINASE"/>
    <property type="match status" value="1"/>
</dbReference>
<dbReference type="SUPFAM" id="SSF47384">
    <property type="entry name" value="Homodimeric domain of signal transducing histidine kinase"/>
    <property type="match status" value="1"/>
</dbReference>
<keyword evidence="6" id="KW-0808">Transferase</keyword>
<proteinExistence type="predicted"/>
<feature type="compositionally biased region" description="Acidic residues" evidence="3">
    <location>
        <begin position="406"/>
        <end position="437"/>
    </location>
</feature>
<dbReference type="PROSITE" id="PS50109">
    <property type="entry name" value="HIS_KIN"/>
    <property type="match status" value="1"/>
</dbReference>
<feature type="modified residue" description="4-aspartylphosphate" evidence="2">
    <location>
        <position position="1221"/>
    </location>
</feature>
<dbReference type="SUPFAM" id="SSF55781">
    <property type="entry name" value="GAF domain-like"/>
    <property type="match status" value="1"/>
</dbReference>
<keyword evidence="7" id="KW-1185">Reference proteome</keyword>
<dbReference type="InterPro" id="IPR011006">
    <property type="entry name" value="CheY-like_superfamily"/>
</dbReference>
<dbReference type="SUPFAM" id="SSF52172">
    <property type="entry name" value="CheY-like"/>
    <property type="match status" value="1"/>
</dbReference>
<feature type="region of interest" description="Disordered" evidence="3">
    <location>
        <begin position="525"/>
        <end position="572"/>
    </location>
</feature>
<dbReference type="InterPro" id="IPR003661">
    <property type="entry name" value="HisK_dim/P_dom"/>
</dbReference>
<evidence type="ECO:0000256" key="1">
    <source>
        <dbReference type="ARBA" id="ARBA00022553"/>
    </source>
</evidence>
<evidence type="ECO:0000259" key="5">
    <source>
        <dbReference type="PROSITE" id="PS50110"/>
    </source>
</evidence>
<dbReference type="InterPro" id="IPR029016">
    <property type="entry name" value="GAF-like_dom_sf"/>
</dbReference>
<dbReference type="CDD" id="cd17546">
    <property type="entry name" value="REC_hyHK_CKI1_RcsC-like"/>
    <property type="match status" value="1"/>
</dbReference>
<reference evidence="6" key="1">
    <citation type="submission" date="2021-08" db="EMBL/GenBank/DDBJ databases">
        <title>Chromosome-Level Trichoderma cornu-damae using Hi-C Data.</title>
        <authorList>
            <person name="Kim C.S."/>
        </authorList>
    </citation>
    <scope>NUCLEOTIDE SEQUENCE</scope>
    <source>
        <strain evidence="6">KA19-0412C</strain>
    </source>
</reference>
<dbReference type="InterPro" id="IPR036097">
    <property type="entry name" value="HisK_dim/P_sf"/>
</dbReference>
<dbReference type="Gene3D" id="1.10.287.130">
    <property type="match status" value="1"/>
</dbReference>
<comment type="caution">
    <text evidence="6">The sequence shown here is derived from an EMBL/GenBank/DDBJ whole genome shotgun (WGS) entry which is preliminary data.</text>
</comment>